<evidence type="ECO:0000313" key="1">
    <source>
        <dbReference type="EMBL" id="MBE1597160.1"/>
    </source>
</evidence>
<dbReference type="AlphaFoldDB" id="A0A8I0P2T9"/>
<keyword evidence="2" id="KW-1185">Reference proteome</keyword>
<dbReference type="EMBL" id="JADBGF010000001">
    <property type="protein sequence ID" value="MBE1597160.1"/>
    <property type="molecule type" value="Genomic_DNA"/>
</dbReference>
<dbReference type="RefSeq" id="WP_159026204.1">
    <property type="nucleotide sequence ID" value="NZ_JADBGF010000001.1"/>
</dbReference>
<accession>A0A8I0P2T9</accession>
<organism evidence="1 2">
    <name type="scientific">Streptomyces stelliscabiei</name>
    <dbReference type="NCBI Taxonomy" id="146820"/>
    <lineage>
        <taxon>Bacteria</taxon>
        <taxon>Bacillati</taxon>
        <taxon>Actinomycetota</taxon>
        <taxon>Actinomycetes</taxon>
        <taxon>Kitasatosporales</taxon>
        <taxon>Streptomycetaceae</taxon>
        <taxon>Streptomyces</taxon>
    </lineage>
</organism>
<dbReference type="GeneID" id="86827865"/>
<name>A0A8I0P2T9_9ACTN</name>
<protein>
    <submittedName>
        <fullName evidence="1">Uncharacterized protein</fullName>
    </submittedName>
</protein>
<dbReference type="GO" id="GO:0003676">
    <property type="term" value="F:nucleic acid binding"/>
    <property type="evidence" value="ECO:0007669"/>
    <property type="project" value="InterPro"/>
</dbReference>
<sequence>MSNSERRSAVRIADGKITMAYSTEADARTAFRQLAEAYGWLAREEVVIPGWGRIDLVLRSTEAASPVLIELKKELKKPSEIRKAFQQADGYGRWWALHKDESVTSLLVGMECDWAQVQPVADAYPQVKSLSGAGFMTNLFNWRLDPGTRAPRARERLASLEALLAIHRLAVEEMDTESTQSPYPTETDSV</sequence>
<dbReference type="Gene3D" id="3.40.1350.10">
    <property type="match status" value="1"/>
</dbReference>
<comment type="caution">
    <text evidence="1">The sequence shown here is derived from an EMBL/GenBank/DDBJ whole genome shotgun (WGS) entry which is preliminary data.</text>
</comment>
<gene>
    <name evidence="1" type="ORF">H4687_003289</name>
</gene>
<evidence type="ECO:0000313" key="2">
    <source>
        <dbReference type="Proteomes" id="UP000629287"/>
    </source>
</evidence>
<dbReference type="Proteomes" id="UP000629287">
    <property type="component" value="Unassembled WGS sequence"/>
</dbReference>
<reference evidence="1 2" key="1">
    <citation type="submission" date="2020-10" db="EMBL/GenBank/DDBJ databases">
        <title>Sequencing the genomes of 1000 actinobacteria strains.</title>
        <authorList>
            <person name="Klenk H.-P."/>
        </authorList>
    </citation>
    <scope>NUCLEOTIDE SEQUENCE [LARGE SCALE GENOMIC DNA]</scope>
    <source>
        <strain evidence="1 2">DSM 41803</strain>
    </source>
</reference>
<dbReference type="InterPro" id="IPR011856">
    <property type="entry name" value="tRNA_endonuc-like_dom_sf"/>
</dbReference>
<proteinExistence type="predicted"/>